<evidence type="ECO:0000313" key="4">
    <source>
        <dbReference type="EMBL" id="KAG2573326.1"/>
    </source>
</evidence>
<feature type="compositionally biased region" description="Basic and acidic residues" evidence="3">
    <location>
        <begin position="13"/>
        <end position="30"/>
    </location>
</feature>
<dbReference type="GO" id="GO:0005975">
    <property type="term" value="P:carbohydrate metabolic process"/>
    <property type="evidence" value="ECO:0007669"/>
    <property type="project" value="InterPro"/>
</dbReference>
<reference evidence="4" key="1">
    <citation type="submission" date="2020-05" db="EMBL/GenBank/DDBJ databases">
        <title>WGS assembly of Panicum virgatum.</title>
        <authorList>
            <person name="Lovell J.T."/>
            <person name="Jenkins J."/>
            <person name="Shu S."/>
            <person name="Juenger T.E."/>
            <person name="Schmutz J."/>
        </authorList>
    </citation>
    <scope>NUCLEOTIDE SEQUENCE</scope>
    <source>
        <strain evidence="4">AP13</strain>
    </source>
</reference>
<feature type="region of interest" description="Disordered" evidence="3">
    <location>
        <begin position="1"/>
        <end position="30"/>
    </location>
</feature>
<proteinExistence type="inferred from homology"/>
<dbReference type="GO" id="GO:0008422">
    <property type="term" value="F:beta-glucosidase activity"/>
    <property type="evidence" value="ECO:0007669"/>
    <property type="project" value="UniProtKB-ARBA"/>
</dbReference>
<accession>A0A8T0QNQ2</accession>
<dbReference type="AlphaFoldDB" id="A0A8T0QNQ2"/>
<name>A0A8T0QNQ2_PANVG</name>
<gene>
    <name evidence="4" type="ORF">PVAP13_7KG241255</name>
</gene>
<dbReference type="EMBL" id="CM029049">
    <property type="protein sequence ID" value="KAG2573326.1"/>
    <property type="molecule type" value="Genomic_DNA"/>
</dbReference>
<dbReference type="InterPro" id="IPR017853">
    <property type="entry name" value="GH"/>
</dbReference>
<dbReference type="Pfam" id="PF00232">
    <property type="entry name" value="Glyco_hydro_1"/>
    <property type="match status" value="1"/>
</dbReference>
<evidence type="ECO:0000256" key="1">
    <source>
        <dbReference type="ARBA" id="ARBA00010838"/>
    </source>
</evidence>
<evidence type="ECO:0000313" key="5">
    <source>
        <dbReference type="Proteomes" id="UP000823388"/>
    </source>
</evidence>
<protein>
    <submittedName>
        <fullName evidence="4">Uncharacterized protein</fullName>
    </submittedName>
</protein>
<evidence type="ECO:0000256" key="2">
    <source>
        <dbReference type="RuleBase" id="RU003690"/>
    </source>
</evidence>
<keyword evidence="5" id="KW-1185">Reference proteome</keyword>
<dbReference type="Gene3D" id="3.20.20.80">
    <property type="entry name" value="Glycosidases"/>
    <property type="match status" value="1"/>
</dbReference>
<dbReference type="SUPFAM" id="SSF51445">
    <property type="entry name" value="(Trans)glycosidases"/>
    <property type="match status" value="1"/>
</dbReference>
<dbReference type="Proteomes" id="UP000823388">
    <property type="component" value="Chromosome 7K"/>
</dbReference>
<comment type="caution">
    <text evidence="4">The sequence shown here is derived from an EMBL/GenBank/DDBJ whole genome shotgun (WGS) entry which is preliminary data.</text>
</comment>
<dbReference type="PANTHER" id="PTHR10353">
    <property type="entry name" value="GLYCOSYL HYDROLASE"/>
    <property type="match status" value="1"/>
</dbReference>
<dbReference type="InterPro" id="IPR001360">
    <property type="entry name" value="Glyco_hydro_1"/>
</dbReference>
<comment type="similarity">
    <text evidence="1 2">Belongs to the glycosyl hydrolase 1 family.</text>
</comment>
<sequence length="232" mass="26040">MSHLIRGSASCSYEKRGAGREPGREKLARERAWRASWSSGSRSCSPTSSCRALARRRPSAAASSLTTSCSGPPPPRTRLKAHIWRITEAHKPGTIEDGSNGDTADDHYHHYMEDIELMHSLGVNSYRFSIAWTRILPRGRFGHLNPDGVAFYNQLIDALLQKGIQPFVTISHYDIPQELEARYGGWLSPEIRSIVIQTSSIVRGTERTGLNNFFFRKDGKALAEFLLEEKRV</sequence>
<dbReference type="OrthoDB" id="65569at2759"/>
<organism evidence="4 5">
    <name type="scientific">Panicum virgatum</name>
    <name type="common">Blackwell switchgrass</name>
    <dbReference type="NCBI Taxonomy" id="38727"/>
    <lineage>
        <taxon>Eukaryota</taxon>
        <taxon>Viridiplantae</taxon>
        <taxon>Streptophyta</taxon>
        <taxon>Embryophyta</taxon>
        <taxon>Tracheophyta</taxon>
        <taxon>Spermatophyta</taxon>
        <taxon>Magnoliopsida</taxon>
        <taxon>Liliopsida</taxon>
        <taxon>Poales</taxon>
        <taxon>Poaceae</taxon>
        <taxon>PACMAD clade</taxon>
        <taxon>Panicoideae</taxon>
        <taxon>Panicodae</taxon>
        <taxon>Paniceae</taxon>
        <taxon>Panicinae</taxon>
        <taxon>Panicum</taxon>
        <taxon>Panicum sect. Hiantes</taxon>
    </lineage>
</organism>
<dbReference type="PANTHER" id="PTHR10353:SF191">
    <property type="entry name" value="INACTIVE BETA-GLUCOSIDASE 14-RELATED"/>
    <property type="match status" value="1"/>
</dbReference>
<evidence type="ECO:0000256" key="3">
    <source>
        <dbReference type="SAM" id="MobiDB-lite"/>
    </source>
</evidence>